<accession>A0ABX1F894</accession>
<keyword evidence="2" id="KW-1185">Reference proteome</keyword>
<dbReference type="EMBL" id="JAAVTX010000011">
    <property type="protein sequence ID" value="NKE48605.1"/>
    <property type="molecule type" value="Genomic_DNA"/>
</dbReference>
<dbReference type="Proteomes" id="UP000765160">
    <property type="component" value="Unassembled WGS sequence"/>
</dbReference>
<reference evidence="1 2" key="1">
    <citation type="submission" date="2020-03" db="EMBL/GenBank/DDBJ databases">
        <title>Roseomonas selenitidurans sp. nov. isolated from soil.</title>
        <authorList>
            <person name="Liu H."/>
        </authorList>
    </citation>
    <scope>NUCLEOTIDE SEQUENCE [LARGE SCALE GENOMIC DNA]</scope>
    <source>
        <strain evidence="1 2">JCM 15073</strain>
    </source>
</reference>
<protein>
    <submittedName>
        <fullName evidence="1">Uncharacterized protein</fullName>
    </submittedName>
</protein>
<sequence length="140" mass="14131">MPEVPRAIIVSAVAGRMRLRLPAHRDDAAFFALLAQRALMLPGVVGAAANPMTAGLLLRFGGAAEAVLAAAAREGVFRAAAQAPATRMPSAAQLAPFGAAAFGVLAALQAARGAVLPPAVTLLWYAGSVLRGAPAPDPEE</sequence>
<evidence type="ECO:0000313" key="2">
    <source>
        <dbReference type="Proteomes" id="UP000765160"/>
    </source>
</evidence>
<organism evidence="1 2">
    <name type="scientific">Falsiroseomonas frigidaquae</name>
    <dbReference type="NCBI Taxonomy" id="487318"/>
    <lineage>
        <taxon>Bacteria</taxon>
        <taxon>Pseudomonadati</taxon>
        <taxon>Pseudomonadota</taxon>
        <taxon>Alphaproteobacteria</taxon>
        <taxon>Acetobacterales</taxon>
        <taxon>Roseomonadaceae</taxon>
        <taxon>Falsiroseomonas</taxon>
    </lineage>
</organism>
<proteinExistence type="predicted"/>
<evidence type="ECO:0000313" key="1">
    <source>
        <dbReference type="EMBL" id="NKE48605.1"/>
    </source>
</evidence>
<gene>
    <name evidence="1" type="ORF">HB662_27805</name>
</gene>
<name>A0ABX1F894_9PROT</name>
<dbReference type="RefSeq" id="WP_168055170.1">
    <property type="nucleotide sequence ID" value="NZ_JAATJR010000011.1"/>
</dbReference>
<comment type="caution">
    <text evidence="1">The sequence shown here is derived from an EMBL/GenBank/DDBJ whole genome shotgun (WGS) entry which is preliminary data.</text>
</comment>